<evidence type="ECO:0000256" key="2">
    <source>
        <dbReference type="ARBA" id="ARBA00007566"/>
    </source>
</evidence>
<dbReference type="InterPro" id="IPR002069">
    <property type="entry name" value="Interferon_gamma"/>
</dbReference>
<dbReference type="AlphaFoldDB" id="A0A8C9V583"/>
<keyword evidence="8" id="KW-1185">Reference proteome</keyword>
<evidence type="ECO:0000256" key="4">
    <source>
        <dbReference type="ARBA" id="ARBA00022525"/>
    </source>
</evidence>
<comment type="subcellular location">
    <subcellularLocation>
        <location evidence="1">Secreted</location>
    </subcellularLocation>
</comment>
<comment type="similarity">
    <text evidence="2">Belongs to the type II (or gamma) interferon family.</text>
</comment>
<keyword evidence="4" id="KW-0964">Secreted</keyword>
<dbReference type="GO" id="GO:0005615">
    <property type="term" value="C:extracellular space"/>
    <property type="evidence" value="ECO:0007669"/>
    <property type="project" value="UniProtKB-KW"/>
</dbReference>
<dbReference type="SUPFAM" id="SSF47266">
    <property type="entry name" value="4-helical cytokines"/>
    <property type="match status" value="1"/>
</dbReference>
<keyword evidence="3" id="KW-0202">Cytokine</keyword>
<protein>
    <submittedName>
        <fullName evidence="7">Uncharacterized protein</fullName>
    </submittedName>
</protein>
<dbReference type="PANTHER" id="PTHR11419:SF0">
    <property type="entry name" value="INTERFERON GAMMA"/>
    <property type="match status" value="1"/>
</dbReference>
<keyword evidence="5" id="KW-0325">Glycoprotein</keyword>
<dbReference type="Gene3D" id="1.20.1250.10">
    <property type="match status" value="1"/>
</dbReference>
<keyword evidence="6" id="KW-0732">Signal</keyword>
<organism evidence="7 8">
    <name type="scientific">Scleropages formosus</name>
    <name type="common">Asian bonytongue</name>
    <name type="synonym">Osteoglossum formosum</name>
    <dbReference type="NCBI Taxonomy" id="113540"/>
    <lineage>
        <taxon>Eukaryota</taxon>
        <taxon>Metazoa</taxon>
        <taxon>Chordata</taxon>
        <taxon>Craniata</taxon>
        <taxon>Vertebrata</taxon>
        <taxon>Euteleostomi</taxon>
        <taxon>Actinopterygii</taxon>
        <taxon>Neopterygii</taxon>
        <taxon>Teleostei</taxon>
        <taxon>Osteoglossocephala</taxon>
        <taxon>Osteoglossomorpha</taxon>
        <taxon>Osteoglossiformes</taxon>
        <taxon>Osteoglossidae</taxon>
        <taxon>Scleropages</taxon>
    </lineage>
</organism>
<evidence type="ECO:0000256" key="3">
    <source>
        <dbReference type="ARBA" id="ARBA00022514"/>
    </source>
</evidence>
<dbReference type="InterPro" id="IPR009079">
    <property type="entry name" value="4_helix_cytokine-like_core"/>
</dbReference>
<dbReference type="PANTHER" id="PTHR11419">
    <property type="entry name" value="INTERFERON GAMMA"/>
    <property type="match status" value="1"/>
</dbReference>
<evidence type="ECO:0000313" key="7">
    <source>
        <dbReference type="Ensembl" id="ENSSFOP00015025971.1"/>
    </source>
</evidence>
<dbReference type="GO" id="GO:0005133">
    <property type="term" value="F:type II interferon receptor binding"/>
    <property type="evidence" value="ECO:0007669"/>
    <property type="project" value="InterPro"/>
</dbReference>
<sequence length="189" mass="22002">MHSHWNLFLFCGIFLMAFELASSKNYISENLDADITKLKVYFNISGDSSLFGNSIFLKYVATKEDAEQWLLLLEILDVYISILSRMKTHATSDVNNAINRVLCRVETLKSSYTHQGERLLKRQLQEVWATKVNKHLWSLKWCTRKPLRWPSRSIRRRTPGQGDQPADSVKDDHHSVTNIIFLTVRLKYA</sequence>
<evidence type="ECO:0000313" key="8">
    <source>
        <dbReference type="Proteomes" id="UP000694397"/>
    </source>
</evidence>
<reference evidence="7" key="3">
    <citation type="submission" date="2025-09" db="UniProtKB">
        <authorList>
            <consortium name="Ensembl"/>
        </authorList>
    </citation>
    <scope>IDENTIFICATION</scope>
</reference>
<name>A0A8C9V583_SCLFO</name>
<proteinExistence type="inferred from homology"/>
<feature type="chain" id="PRO_5034235566" evidence="6">
    <location>
        <begin position="24"/>
        <end position="189"/>
    </location>
</feature>
<evidence type="ECO:0000256" key="5">
    <source>
        <dbReference type="ARBA" id="ARBA00023180"/>
    </source>
</evidence>
<dbReference type="GO" id="GO:0005125">
    <property type="term" value="F:cytokine activity"/>
    <property type="evidence" value="ECO:0007669"/>
    <property type="project" value="UniProtKB-KW"/>
</dbReference>
<reference evidence="7" key="2">
    <citation type="submission" date="2025-08" db="UniProtKB">
        <authorList>
            <consortium name="Ensembl"/>
        </authorList>
    </citation>
    <scope>IDENTIFICATION</scope>
</reference>
<evidence type="ECO:0000256" key="1">
    <source>
        <dbReference type="ARBA" id="ARBA00004613"/>
    </source>
</evidence>
<dbReference type="Ensembl" id="ENSSFOT00015026260.2">
    <property type="protein sequence ID" value="ENSSFOP00015025971.1"/>
    <property type="gene ID" value="ENSSFOG00015016693.2"/>
</dbReference>
<feature type="signal peptide" evidence="6">
    <location>
        <begin position="1"/>
        <end position="23"/>
    </location>
</feature>
<dbReference type="Proteomes" id="UP000694397">
    <property type="component" value="Chromosome 24"/>
</dbReference>
<accession>A0A8C9V583</accession>
<dbReference type="GO" id="GO:0006955">
    <property type="term" value="P:immune response"/>
    <property type="evidence" value="ECO:0007669"/>
    <property type="project" value="InterPro"/>
</dbReference>
<reference evidence="7 8" key="1">
    <citation type="submission" date="2019-04" db="EMBL/GenBank/DDBJ databases">
        <authorList>
            <consortium name="Wellcome Sanger Institute Data Sharing"/>
        </authorList>
    </citation>
    <scope>NUCLEOTIDE SEQUENCE [LARGE SCALE GENOMIC DNA]</scope>
</reference>
<evidence type="ECO:0000256" key="6">
    <source>
        <dbReference type="SAM" id="SignalP"/>
    </source>
</evidence>